<evidence type="ECO:0000313" key="2">
    <source>
        <dbReference type="EMBL" id="QHU35991.1"/>
    </source>
</evidence>
<feature type="coiled-coil region" evidence="1">
    <location>
        <begin position="113"/>
        <end position="176"/>
    </location>
</feature>
<sequence>MTKFVIFDDIHFMGVFDTRIDVEKHISTLSEFCERYGGKVNTHNIKVCEYNMHLLKKQYTISPTFTLIKQSIKKHEFNHEKVPDNNNQESDIGLFIPLETIPPPNENTPQDTLIQLQNKINELEEIKKKENENIIDNKETKLQEYLEEKAKLDNLKQELKRDQEKWQEIEKKFEADKKLYFIFKEEISNEQRNEDNIPILFKDTYPIFKQLDDEKKLNNDEEIKSYLELTKYYKNTVFMTSEFDDLFVNN</sequence>
<protein>
    <submittedName>
        <fullName evidence="2">Uncharacterized protein</fullName>
    </submittedName>
</protein>
<dbReference type="EMBL" id="MN740619">
    <property type="protein sequence ID" value="QHU35991.1"/>
    <property type="molecule type" value="Genomic_DNA"/>
</dbReference>
<evidence type="ECO:0000256" key="1">
    <source>
        <dbReference type="SAM" id="Coils"/>
    </source>
</evidence>
<reference evidence="2" key="1">
    <citation type="journal article" date="2020" name="Nature">
        <title>Giant virus diversity and host interactions through global metagenomics.</title>
        <authorList>
            <person name="Schulz F."/>
            <person name="Roux S."/>
            <person name="Paez-Espino D."/>
            <person name="Jungbluth S."/>
            <person name="Walsh D.A."/>
            <person name="Denef V.J."/>
            <person name="McMahon K.D."/>
            <person name="Konstantinidis K.T."/>
            <person name="Eloe-Fadrosh E.A."/>
            <person name="Kyrpides N.C."/>
            <person name="Woyke T."/>
        </authorList>
    </citation>
    <scope>NUCLEOTIDE SEQUENCE</scope>
    <source>
        <strain evidence="2">GVMAG-S-1035085-51</strain>
    </source>
</reference>
<proteinExistence type="predicted"/>
<organism evidence="2">
    <name type="scientific">viral metagenome</name>
    <dbReference type="NCBI Taxonomy" id="1070528"/>
    <lineage>
        <taxon>unclassified sequences</taxon>
        <taxon>metagenomes</taxon>
        <taxon>organismal metagenomes</taxon>
    </lineage>
</organism>
<keyword evidence="1" id="KW-0175">Coiled coil</keyword>
<dbReference type="AlphaFoldDB" id="A0A6C0M1U4"/>
<name>A0A6C0M1U4_9ZZZZ</name>
<accession>A0A6C0M1U4</accession>